<dbReference type="Proteomes" id="UP000001918">
    <property type="component" value="Chromosome"/>
</dbReference>
<dbReference type="EMBL" id="CP001738">
    <property type="protein sequence ID" value="ACY99859.1"/>
    <property type="molecule type" value="Genomic_DNA"/>
</dbReference>
<reference evidence="2 3" key="1">
    <citation type="journal article" date="2011" name="Stand. Genomic Sci.">
        <title>Complete genome sequence of Thermomonospora curvata type strain (B9).</title>
        <authorList>
            <person name="Chertkov O."/>
            <person name="Sikorski J."/>
            <person name="Nolan M."/>
            <person name="Lapidus A."/>
            <person name="Lucas S."/>
            <person name="Del Rio T.G."/>
            <person name="Tice H."/>
            <person name="Cheng J.F."/>
            <person name="Goodwin L."/>
            <person name="Pitluck S."/>
            <person name="Liolios K."/>
            <person name="Ivanova N."/>
            <person name="Mavromatis K."/>
            <person name="Mikhailova N."/>
            <person name="Ovchinnikova G."/>
            <person name="Pati A."/>
            <person name="Chen A."/>
            <person name="Palaniappan K."/>
            <person name="Djao O.D."/>
            <person name="Land M."/>
            <person name="Hauser L."/>
            <person name="Chang Y.J."/>
            <person name="Jeffries C.D."/>
            <person name="Brettin T."/>
            <person name="Han C."/>
            <person name="Detter J.C."/>
            <person name="Rohde M."/>
            <person name="Goker M."/>
            <person name="Woyke T."/>
            <person name="Bristow J."/>
            <person name="Eisen J.A."/>
            <person name="Markowitz V."/>
            <person name="Hugenholtz P."/>
            <person name="Klenk H.P."/>
            <person name="Kyrpides N.C."/>
        </authorList>
    </citation>
    <scope>NUCLEOTIDE SEQUENCE [LARGE SCALE GENOMIC DNA]</scope>
    <source>
        <strain evidence="3">ATCC 19995 / DSM 43183 / JCM 3096 / KCTC 9072 / NBRC 15933 / NCIMB 10081 / Henssen B9</strain>
    </source>
</reference>
<feature type="signal peptide" evidence="1">
    <location>
        <begin position="1"/>
        <end position="25"/>
    </location>
</feature>
<dbReference type="RefSeq" id="WP_012854642.1">
    <property type="nucleotide sequence ID" value="NC_013510.1"/>
</dbReference>
<dbReference type="OrthoDB" id="4800194at2"/>
<evidence type="ECO:0000313" key="3">
    <source>
        <dbReference type="Proteomes" id="UP000001918"/>
    </source>
</evidence>
<dbReference type="AlphaFoldDB" id="D1A389"/>
<organism evidence="2 3">
    <name type="scientific">Thermomonospora curvata (strain ATCC 19995 / DSM 43183 / JCM 3096 / KCTC 9072 / NBRC 15933 / NCIMB 10081 / Henssen B9)</name>
    <dbReference type="NCBI Taxonomy" id="471852"/>
    <lineage>
        <taxon>Bacteria</taxon>
        <taxon>Bacillati</taxon>
        <taxon>Actinomycetota</taxon>
        <taxon>Actinomycetes</taxon>
        <taxon>Streptosporangiales</taxon>
        <taxon>Thermomonosporaceae</taxon>
        <taxon>Thermomonospora</taxon>
    </lineage>
</organism>
<sequence>MPMLRSLAAVAVAMAMASGCGGGEAAPGSAKSTSLTDEQRTALAKARRDSLDKNAVANYQRNHSQFLIDCMRRAGFSDFRLPPGFSGGGSSTAPREPVPAQDGFGLSTRIEEMFGGQDDAADGTVDPYYASLSPARRTAYDGSFADCQRKARQELGPPPGMVTVRGDLSGVQEEAERRAAADPRLASATKTWSSCMAREGFQAATRKELMAGLEQRARPFWELYRSAKAQAPRGTRVRLADVLDERQQAELTKLQQYERQVAVADDRCGGRQLGRLRDQLVDEHLRKLEEGG</sequence>
<keyword evidence="1" id="KW-0732">Signal</keyword>
<name>D1A389_THECD</name>
<dbReference type="PROSITE" id="PS51257">
    <property type="entry name" value="PROKAR_LIPOPROTEIN"/>
    <property type="match status" value="1"/>
</dbReference>
<proteinExistence type="predicted"/>
<protein>
    <recommendedName>
        <fullName evidence="4">Lipoprotein</fullName>
    </recommendedName>
</protein>
<keyword evidence="3" id="KW-1185">Reference proteome</keyword>
<evidence type="ECO:0000313" key="2">
    <source>
        <dbReference type="EMBL" id="ACY99859.1"/>
    </source>
</evidence>
<gene>
    <name evidence="2" type="ordered locus">Tcur_4332</name>
</gene>
<dbReference type="HOGENOM" id="CLU_952946_0_0_11"/>
<evidence type="ECO:0008006" key="4">
    <source>
        <dbReference type="Google" id="ProtNLM"/>
    </source>
</evidence>
<evidence type="ECO:0000256" key="1">
    <source>
        <dbReference type="SAM" id="SignalP"/>
    </source>
</evidence>
<accession>D1A389</accession>
<feature type="chain" id="PRO_5003019862" description="Lipoprotein" evidence="1">
    <location>
        <begin position="26"/>
        <end position="292"/>
    </location>
</feature>
<dbReference type="KEGG" id="tcu:Tcur_4332"/>
<dbReference type="STRING" id="471852.Tcur_4332"/>